<sequence>MMLERLFAKLRFRRRFENEQRSRDEIGEAPTSPASRIANQEEFGDFHRAGYPRRRRVPTFRLRRSQTAIRRFLQELRRREGVPEDEGCRLVPISSGRSRENC</sequence>
<dbReference type="Proteomes" id="UP001307889">
    <property type="component" value="Chromosome 11"/>
</dbReference>
<feature type="region of interest" description="Disordered" evidence="1">
    <location>
        <begin position="19"/>
        <end position="48"/>
    </location>
</feature>
<keyword evidence="3" id="KW-1185">Reference proteome</keyword>
<reference evidence="2 3" key="1">
    <citation type="submission" date="2023-09" db="EMBL/GenBank/DDBJ databases">
        <title>Nesidiocoris tenuis whole genome shotgun sequence.</title>
        <authorList>
            <person name="Shibata T."/>
            <person name="Shimoda M."/>
            <person name="Kobayashi T."/>
            <person name="Uehara T."/>
        </authorList>
    </citation>
    <scope>NUCLEOTIDE SEQUENCE [LARGE SCALE GENOMIC DNA]</scope>
    <source>
        <strain evidence="2 3">Japan</strain>
    </source>
</reference>
<evidence type="ECO:0000313" key="2">
    <source>
        <dbReference type="EMBL" id="BET00349.1"/>
    </source>
</evidence>
<protein>
    <submittedName>
        <fullName evidence="2">Uncharacterized protein</fullName>
    </submittedName>
</protein>
<accession>A0ABN7B7I7</accession>
<evidence type="ECO:0000256" key="1">
    <source>
        <dbReference type="SAM" id="MobiDB-lite"/>
    </source>
</evidence>
<gene>
    <name evidence="2" type="ORF">NTJ_13165</name>
</gene>
<feature type="region of interest" description="Disordered" evidence="1">
    <location>
        <begin position="82"/>
        <end position="102"/>
    </location>
</feature>
<evidence type="ECO:0000313" key="3">
    <source>
        <dbReference type="Proteomes" id="UP001307889"/>
    </source>
</evidence>
<proteinExistence type="predicted"/>
<name>A0ABN7B7I7_9HEMI</name>
<organism evidence="2 3">
    <name type="scientific">Nesidiocoris tenuis</name>
    <dbReference type="NCBI Taxonomy" id="355587"/>
    <lineage>
        <taxon>Eukaryota</taxon>
        <taxon>Metazoa</taxon>
        <taxon>Ecdysozoa</taxon>
        <taxon>Arthropoda</taxon>
        <taxon>Hexapoda</taxon>
        <taxon>Insecta</taxon>
        <taxon>Pterygota</taxon>
        <taxon>Neoptera</taxon>
        <taxon>Paraneoptera</taxon>
        <taxon>Hemiptera</taxon>
        <taxon>Heteroptera</taxon>
        <taxon>Panheteroptera</taxon>
        <taxon>Cimicomorpha</taxon>
        <taxon>Miridae</taxon>
        <taxon>Dicyphina</taxon>
        <taxon>Nesidiocoris</taxon>
    </lineage>
</organism>
<dbReference type="EMBL" id="AP028919">
    <property type="protein sequence ID" value="BET00349.1"/>
    <property type="molecule type" value="Genomic_DNA"/>
</dbReference>